<evidence type="ECO:0000259" key="1">
    <source>
        <dbReference type="Pfam" id="PF13460"/>
    </source>
</evidence>
<protein>
    <submittedName>
        <fullName evidence="2">NAD-dependent epimerase/dehydratase family protein</fullName>
    </submittedName>
</protein>
<dbReference type="Gene3D" id="3.40.50.720">
    <property type="entry name" value="NAD(P)-binding Rossmann-like Domain"/>
    <property type="match status" value="1"/>
</dbReference>
<dbReference type="SUPFAM" id="SSF51735">
    <property type="entry name" value="NAD(P)-binding Rossmann-fold domains"/>
    <property type="match status" value="1"/>
</dbReference>
<dbReference type="PANTHER" id="PTHR12126">
    <property type="entry name" value="NADH-UBIQUINONE OXIDOREDUCTASE 39 KDA SUBUNIT-RELATED"/>
    <property type="match status" value="1"/>
</dbReference>
<dbReference type="RefSeq" id="WP_129784434.1">
    <property type="nucleotide sequence ID" value="NZ_RZHH01000002.1"/>
</dbReference>
<gene>
    <name evidence="2" type="ORF">ELS19_08630</name>
</gene>
<reference evidence="2 3" key="1">
    <citation type="submission" date="2018-12" db="EMBL/GenBank/DDBJ databases">
        <title>Genome analysis provides insights into bioremediation potentialities of Halogeometricum borinquense strain N11.</title>
        <authorList>
            <person name="Najjari A."/>
            <person name="Youssef N."/>
            <person name="Fhoula I."/>
            <person name="Ben Dhia O."/>
            <person name="Mahjoubi M."/>
            <person name="Ouzari H.I."/>
            <person name="Cherif A."/>
        </authorList>
    </citation>
    <scope>NUCLEOTIDE SEQUENCE [LARGE SCALE GENOMIC DNA]</scope>
    <source>
        <strain evidence="2 3">N11</strain>
    </source>
</reference>
<dbReference type="GO" id="GO:0044877">
    <property type="term" value="F:protein-containing complex binding"/>
    <property type="evidence" value="ECO:0007669"/>
    <property type="project" value="TreeGrafter"/>
</dbReference>
<evidence type="ECO:0000313" key="3">
    <source>
        <dbReference type="Proteomes" id="UP000294028"/>
    </source>
</evidence>
<dbReference type="Pfam" id="PF13460">
    <property type="entry name" value="NAD_binding_10"/>
    <property type="match status" value="1"/>
</dbReference>
<dbReference type="InterPro" id="IPR051207">
    <property type="entry name" value="ComplexI_NDUFA9_subunit"/>
</dbReference>
<dbReference type="Proteomes" id="UP000294028">
    <property type="component" value="Unassembled WGS sequence"/>
</dbReference>
<name>A0A482T859_9EURY</name>
<sequence>MVRTLVTGATGTLGTALQSRLIEAGHTVRATSRSPPAETTADVEWVALDLAEGTGIQSALEDVDAVIHAATAPQGDTKAVDVAGTERLVEAAMEAGVENFVYPSIVGIDDIPFSYYEHKHTAEATVETSDLPTTIVRATQFHSFVAALLDSVAKLPVWPLPTGMQVQPVDVREVAGRLVDYATKGAAGRTDPVGGPEVHSVGDLAPAYRRARELRRPILRIPFPGGTTRAFRVGHATCPDHAVGTVTWDEWLTDHYASDTDDVRRHNQPAV</sequence>
<organism evidence="2 3">
    <name type="scientific">Halogeometricum borinquense</name>
    <dbReference type="NCBI Taxonomy" id="60847"/>
    <lineage>
        <taxon>Archaea</taxon>
        <taxon>Methanobacteriati</taxon>
        <taxon>Methanobacteriota</taxon>
        <taxon>Stenosarchaea group</taxon>
        <taxon>Halobacteria</taxon>
        <taxon>Halobacteriales</taxon>
        <taxon>Haloferacaceae</taxon>
        <taxon>Halogeometricum</taxon>
    </lineage>
</organism>
<accession>A0A482T859</accession>
<comment type="caution">
    <text evidence="2">The sequence shown here is derived from an EMBL/GenBank/DDBJ whole genome shotgun (WGS) entry which is preliminary data.</text>
</comment>
<dbReference type="InterPro" id="IPR036291">
    <property type="entry name" value="NAD(P)-bd_dom_sf"/>
</dbReference>
<dbReference type="EMBL" id="RZHH01000002">
    <property type="protein sequence ID" value="RYJ14024.1"/>
    <property type="molecule type" value="Genomic_DNA"/>
</dbReference>
<proteinExistence type="predicted"/>
<dbReference type="InterPro" id="IPR016040">
    <property type="entry name" value="NAD(P)-bd_dom"/>
</dbReference>
<dbReference type="AlphaFoldDB" id="A0A482T859"/>
<dbReference type="PANTHER" id="PTHR12126:SF11">
    <property type="entry name" value="NADH DEHYDROGENASE [UBIQUINONE] 1 ALPHA SUBCOMPLEX SUBUNIT 9, MITOCHONDRIAL"/>
    <property type="match status" value="1"/>
</dbReference>
<evidence type="ECO:0000313" key="2">
    <source>
        <dbReference type="EMBL" id="RYJ14024.1"/>
    </source>
</evidence>
<feature type="domain" description="NAD(P)-binding" evidence="1">
    <location>
        <begin position="8"/>
        <end position="141"/>
    </location>
</feature>